<keyword evidence="6 7" id="KW-0472">Membrane</keyword>
<evidence type="ECO:0000313" key="9">
    <source>
        <dbReference type="Proteomes" id="UP000320653"/>
    </source>
</evidence>
<name>A0A561QGH4_9HYPH</name>
<dbReference type="Proteomes" id="UP000320653">
    <property type="component" value="Unassembled WGS sequence"/>
</dbReference>
<dbReference type="AlphaFoldDB" id="A0A561QGH4"/>
<comment type="caution">
    <text evidence="8">The sequence shown here is derived from an EMBL/GenBank/DDBJ whole genome shotgun (WGS) entry which is preliminary data.</text>
</comment>
<evidence type="ECO:0000313" key="8">
    <source>
        <dbReference type="EMBL" id="TWF49436.1"/>
    </source>
</evidence>
<comment type="similarity">
    <text evidence="2">Belongs to the chromate ion transporter (CHR) (TC 2.A.51) family.</text>
</comment>
<evidence type="ECO:0000256" key="5">
    <source>
        <dbReference type="ARBA" id="ARBA00022989"/>
    </source>
</evidence>
<dbReference type="EMBL" id="VIWP01000008">
    <property type="protein sequence ID" value="TWF49436.1"/>
    <property type="molecule type" value="Genomic_DNA"/>
</dbReference>
<evidence type="ECO:0000256" key="2">
    <source>
        <dbReference type="ARBA" id="ARBA00005262"/>
    </source>
</evidence>
<keyword evidence="3" id="KW-1003">Cell membrane</keyword>
<organism evidence="8 9">
    <name type="scientific">Neorhizobium alkalisoli</name>
    <dbReference type="NCBI Taxonomy" id="528178"/>
    <lineage>
        <taxon>Bacteria</taxon>
        <taxon>Pseudomonadati</taxon>
        <taxon>Pseudomonadota</taxon>
        <taxon>Alphaproteobacteria</taxon>
        <taxon>Hyphomicrobiales</taxon>
        <taxon>Rhizobiaceae</taxon>
        <taxon>Rhizobium/Agrobacterium group</taxon>
        <taxon>Neorhizobium</taxon>
    </lineage>
</organism>
<evidence type="ECO:0000256" key="1">
    <source>
        <dbReference type="ARBA" id="ARBA00004651"/>
    </source>
</evidence>
<reference evidence="8 9" key="1">
    <citation type="submission" date="2019-06" db="EMBL/GenBank/DDBJ databases">
        <title>Sorghum-associated microbial communities from plants grown in Nebraska, USA.</title>
        <authorList>
            <person name="Schachtman D."/>
        </authorList>
    </citation>
    <scope>NUCLEOTIDE SEQUENCE [LARGE SCALE GENOMIC DNA]</scope>
    <source>
        <strain evidence="8 9">1225</strain>
    </source>
</reference>
<protein>
    <submittedName>
        <fullName evidence="8">Chromate transporter</fullName>
    </submittedName>
</protein>
<evidence type="ECO:0000256" key="6">
    <source>
        <dbReference type="ARBA" id="ARBA00023136"/>
    </source>
</evidence>
<feature type="transmembrane region" description="Helical" evidence="7">
    <location>
        <begin position="102"/>
        <end position="128"/>
    </location>
</feature>
<feature type="transmembrane region" description="Helical" evidence="7">
    <location>
        <begin position="168"/>
        <end position="201"/>
    </location>
</feature>
<feature type="transmembrane region" description="Helical" evidence="7">
    <location>
        <begin position="140"/>
        <end position="161"/>
    </location>
</feature>
<sequence length="207" mass="22300">MLRSLSDRPVFRINRDKNAMNVMSPVPIVERDPPSVAQLFTGFFQLGLMGFGGVLPLARRMVVEDRHWMTGEEFTELLGLCQFLPGGNIINMSVAIGAKFHGVLGAISALLGLIVAPTAIVIGLGVIYDQFSNDPRIEHMFAGLAAAAAGLLVSMAIKIVTPLWRRPIAVVIAAICFFAIAVLGLPLVTTMLVLGTISILVTWRFEG</sequence>
<evidence type="ECO:0000256" key="4">
    <source>
        <dbReference type="ARBA" id="ARBA00022692"/>
    </source>
</evidence>
<dbReference type="Pfam" id="PF02417">
    <property type="entry name" value="Chromate_transp"/>
    <property type="match status" value="1"/>
</dbReference>
<evidence type="ECO:0000256" key="3">
    <source>
        <dbReference type="ARBA" id="ARBA00022475"/>
    </source>
</evidence>
<feature type="transmembrane region" description="Helical" evidence="7">
    <location>
        <begin position="36"/>
        <end position="58"/>
    </location>
</feature>
<keyword evidence="5 7" id="KW-1133">Transmembrane helix</keyword>
<dbReference type="GO" id="GO:0015109">
    <property type="term" value="F:chromate transmembrane transporter activity"/>
    <property type="evidence" value="ECO:0007669"/>
    <property type="project" value="InterPro"/>
</dbReference>
<dbReference type="InterPro" id="IPR003370">
    <property type="entry name" value="Chromate_transpt"/>
</dbReference>
<dbReference type="PANTHER" id="PTHR43663:SF1">
    <property type="entry name" value="CHROMATE TRANSPORTER"/>
    <property type="match status" value="1"/>
</dbReference>
<evidence type="ECO:0000256" key="7">
    <source>
        <dbReference type="SAM" id="Phobius"/>
    </source>
</evidence>
<dbReference type="InterPro" id="IPR052518">
    <property type="entry name" value="CHR_Transporter"/>
</dbReference>
<keyword evidence="9" id="KW-1185">Reference proteome</keyword>
<gene>
    <name evidence="8" type="ORF">FHW37_108106</name>
</gene>
<keyword evidence="4 7" id="KW-0812">Transmembrane</keyword>
<dbReference type="GO" id="GO:0005886">
    <property type="term" value="C:plasma membrane"/>
    <property type="evidence" value="ECO:0007669"/>
    <property type="project" value="UniProtKB-SubCell"/>
</dbReference>
<comment type="subcellular location">
    <subcellularLocation>
        <location evidence="1">Cell membrane</location>
        <topology evidence="1">Multi-pass membrane protein</topology>
    </subcellularLocation>
</comment>
<accession>A0A561QGH4</accession>
<proteinExistence type="inferred from homology"/>
<dbReference type="PANTHER" id="PTHR43663">
    <property type="entry name" value="CHROMATE TRANSPORT PROTEIN-RELATED"/>
    <property type="match status" value="1"/>
</dbReference>